<organism evidence="1 2">
    <name type="scientific">Euzebya pacifica</name>
    <dbReference type="NCBI Taxonomy" id="1608957"/>
    <lineage>
        <taxon>Bacteria</taxon>
        <taxon>Bacillati</taxon>
        <taxon>Actinomycetota</taxon>
        <taxon>Nitriliruptoria</taxon>
        <taxon>Euzebyales</taxon>
    </lineage>
</organism>
<evidence type="ECO:0000313" key="2">
    <source>
        <dbReference type="Proteomes" id="UP000264006"/>
    </source>
</evidence>
<dbReference type="AlphaFoldDB" id="A0A346XU49"/>
<dbReference type="Proteomes" id="UP000264006">
    <property type="component" value="Chromosome"/>
</dbReference>
<protein>
    <submittedName>
        <fullName evidence="1">Uncharacterized protein</fullName>
    </submittedName>
</protein>
<dbReference type="EMBL" id="CP031165">
    <property type="protein sequence ID" value="AXV05746.1"/>
    <property type="molecule type" value="Genomic_DNA"/>
</dbReference>
<sequence length="226" mass="25547">MGYACTTDDTLTIDPPLNPRERAYLRRLGRGVPQRGRWPGYWLPWVVSDDGTALSLEIEFGTKEPLAEWVAFLGTHLLGDEGPTRTGRTFAGFTYDHRILGEASVTGEVPTDRWTIVADDHGVAVDRFSLPCAWCWASVLMTVRPSNAYRFLHPVAEGNMLDGRIPQQPARHDARCVTFGWPPVERRRAITWPWSPDFHHDWWIDLSRTPDARPLGWGEDPDASIG</sequence>
<name>A0A346XU49_9ACTN</name>
<proteinExistence type="predicted"/>
<dbReference type="OrthoDB" id="2660825at2"/>
<keyword evidence="2" id="KW-1185">Reference proteome</keyword>
<accession>A0A346XU49</accession>
<gene>
    <name evidence="1" type="ORF">DVS28_a1045</name>
</gene>
<evidence type="ECO:0000313" key="1">
    <source>
        <dbReference type="EMBL" id="AXV05746.1"/>
    </source>
</evidence>
<reference evidence="1 2" key="1">
    <citation type="submission" date="2018-09" db="EMBL/GenBank/DDBJ databases">
        <title>Complete genome sequence of Euzebya sp. DY32-46 isolated from seawater of Pacific Ocean.</title>
        <authorList>
            <person name="Xu L."/>
            <person name="Wu Y.-H."/>
            <person name="Xu X.-W."/>
        </authorList>
    </citation>
    <scope>NUCLEOTIDE SEQUENCE [LARGE SCALE GENOMIC DNA]</scope>
    <source>
        <strain evidence="1 2">DY32-46</strain>
    </source>
</reference>
<dbReference type="KEGG" id="euz:DVS28_a1045"/>
<dbReference type="RefSeq" id="WP_114590508.1">
    <property type="nucleotide sequence ID" value="NZ_CP031165.1"/>
</dbReference>